<evidence type="ECO:0000259" key="4">
    <source>
        <dbReference type="PROSITE" id="PS50995"/>
    </source>
</evidence>
<keyword evidence="1" id="KW-0805">Transcription regulation</keyword>
<organism evidence="5 6">
    <name type="scientific">Vagococcus entomophilus</name>
    <dbReference type="NCBI Taxonomy" id="1160095"/>
    <lineage>
        <taxon>Bacteria</taxon>
        <taxon>Bacillati</taxon>
        <taxon>Bacillota</taxon>
        <taxon>Bacilli</taxon>
        <taxon>Lactobacillales</taxon>
        <taxon>Enterococcaceae</taxon>
        <taxon>Vagococcus</taxon>
    </lineage>
</organism>
<evidence type="ECO:0000256" key="2">
    <source>
        <dbReference type="ARBA" id="ARBA00023125"/>
    </source>
</evidence>
<dbReference type="PRINTS" id="PR00598">
    <property type="entry name" value="HTHMARR"/>
</dbReference>
<feature type="domain" description="HTH marR-type" evidence="4">
    <location>
        <begin position="1"/>
        <end position="144"/>
    </location>
</feature>
<sequence length="148" mass="17464">MKKRRKKLNLFKSHGFKLNRLSNTASTQLENELMRKYDVTLSQWAVLAIVWEHEGIRSSDLQEILHVKVSTASGVIKRMEKKGLIVRKKNREDRREMHLYSTELSKNMAVEVVETVKELNREMLHGFSAEEKELFMNLMDRAYKNLTQ</sequence>
<dbReference type="Gene3D" id="1.10.10.10">
    <property type="entry name" value="Winged helix-like DNA-binding domain superfamily/Winged helix DNA-binding domain"/>
    <property type="match status" value="1"/>
</dbReference>
<evidence type="ECO:0000256" key="1">
    <source>
        <dbReference type="ARBA" id="ARBA00023015"/>
    </source>
</evidence>
<reference evidence="5 6" key="1">
    <citation type="submission" date="2017-05" db="EMBL/GenBank/DDBJ databases">
        <title>Vagococcus spp. assemblies.</title>
        <authorList>
            <person name="Gulvik C.A."/>
        </authorList>
    </citation>
    <scope>NUCLEOTIDE SEQUENCE [LARGE SCALE GENOMIC DNA]</scope>
    <source>
        <strain evidence="5 6">DSM 24756</strain>
    </source>
</reference>
<proteinExistence type="predicted"/>
<dbReference type="GO" id="GO:0003677">
    <property type="term" value="F:DNA binding"/>
    <property type="evidence" value="ECO:0007669"/>
    <property type="project" value="UniProtKB-KW"/>
</dbReference>
<protein>
    <recommendedName>
        <fullName evidence="4">HTH marR-type domain-containing protein</fullName>
    </recommendedName>
</protein>
<dbReference type="PROSITE" id="PS50995">
    <property type="entry name" value="HTH_MARR_2"/>
    <property type="match status" value="1"/>
</dbReference>
<dbReference type="GO" id="GO:0003700">
    <property type="term" value="F:DNA-binding transcription factor activity"/>
    <property type="evidence" value="ECO:0007669"/>
    <property type="project" value="InterPro"/>
</dbReference>
<evidence type="ECO:0000313" key="6">
    <source>
        <dbReference type="Proteomes" id="UP000288669"/>
    </source>
</evidence>
<dbReference type="OrthoDB" id="384891at2"/>
<evidence type="ECO:0000256" key="3">
    <source>
        <dbReference type="ARBA" id="ARBA00023163"/>
    </source>
</evidence>
<dbReference type="SUPFAM" id="SSF46785">
    <property type="entry name" value="Winged helix' DNA-binding domain"/>
    <property type="match status" value="1"/>
</dbReference>
<dbReference type="Pfam" id="PF01047">
    <property type="entry name" value="MarR"/>
    <property type="match status" value="1"/>
</dbReference>
<accession>A0A430AL13</accession>
<dbReference type="SMART" id="SM00347">
    <property type="entry name" value="HTH_MARR"/>
    <property type="match status" value="1"/>
</dbReference>
<dbReference type="EMBL" id="NGJZ01000001">
    <property type="protein sequence ID" value="RSU08654.1"/>
    <property type="molecule type" value="Genomic_DNA"/>
</dbReference>
<dbReference type="PANTHER" id="PTHR42756:SF1">
    <property type="entry name" value="TRANSCRIPTIONAL REPRESSOR OF EMRAB OPERON"/>
    <property type="match status" value="1"/>
</dbReference>
<keyword evidence="3" id="KW-0804">Transcription</keyword>
<evidence type="ECO:0000313" key="5">
    <source>
        <dbReference type="EMBL" id="RSU08654.1"/>
    </source>
</evidence>
<dbReference type="InterPro" id="IPR000835">
    <property type="entry name" value="HTH_MarR-typ"/>
</dbReference>
<dbReference type="InterPro" id="IPR036390">
    <property type="entry name" value="WH_DNA-bd_sf"/>
</dbReference>
<comment type="caution">
    <text evidence="5">The sequence shown here is derived from an EMBL/GenBank/DDBJ whole genome shotgun (WGS) entry which is preliminary data.</text>
</comment>
<dbReference type="AlphaFoldDB" id="A0A430AL13"/>
<dbReference type="PANTHER" id="PTHR42756">
    <property type="entry name" value="TRANSCRIPTIONAL REGULATOR, MARR"/>
    <property type="match status" value="1"/>
</dbReference>
<keyword evidence="2" id="KW-0238">DNA-binding</keyword>
<keyword evidence="6" id="KW-1185">Reference proteome</keyword>
<dbReference type="InterPro" id="IPR036388">
    <property type="entry name" value="WH-like_DNA-bd_sf"/>
</dbReference>
<name>A0A430AL13_9ENTE</name>
<gene>
    <name evidence="5" type="ORF">CBF30_05355</name>
</gene>
<dbReference type="Proteomes" id="UP000288669">
    <property type="component" value="Unassembled WGS sequence"/>
</dbReference>